<dbReference type="EMBL" id="BMLS01000005">
    <property type="protein sequence ID" value="GGO71968.1"/>
    <property type="molecule type" value="Genomic_DNA"/>
</dbReference>
<reference evidence="2" key="1">
    <citation type="journal article" date="2014" name="Int. J. Syst. Evol. Microbiol.">
        <title>Complete genome sequence of Corynebacterium casei LMG S-19264T (=DSM 44701T), isolated from a smear-ripened cheese.</title>
        <authorList>
            <consortium name="US DOE Joint Genome Institute (JGI-PGF)"/>
            <person name="Walter F."/>
            <person name="Albersmeier A."/>
            <person name="Kalinowski J."/>
            <person name="Ruckert C."/>
        </authorList>
    </citation>
    <scope>NUCLEOTIDE SEQUENCE</scope>
    <source>
        <strain evidence="2">CGMCC 1.7086</strain>
    </source>
</reference>
<gene>
    <name evidence="2" type="ORF">GCM10010982_28980</name>
</gene>
<accession>A0A917Z0U1</accession>
<protein>
    <submittedName>
        <fullName evidence="2">Sulfurtransferase</fullName>
    </submittedName>
</protein>
<dbReference type="Pfam" id="PF00581">
    <property type="entry name" value="Rhodanese"/>
    <property type="match status" value="1"/>
</dbReference>
<keyword evidence="3" id="KW-1185">Reference proteome</keyword>
<dbReference type="GO" id="GO:0004792">
    <property type="term" value="F:thiosulfate-cyanide sulfurtransferase activity"/>
    <property type="evidence" value="ECO:0007669"/>
    <property type="project" value="TreeGrafter"/>
</dbReference>
<dbReference type="Proteomes" id="UP000606935">
    <property type="component" value="Unassembled WGS sequence"/>
</dbReference>
<dbReference type="RefSeq" id="WP_229702238.1">
    <property type="nucleotide sequence ID" value="NZ_BMLS01000005.1"/>
</dbReference>
<sequence>MIKTAPQLVAEAKQHIKEVPISTLEHQLAHPIIVLDVREPDEYKQGFVPGAINLPRGILETSLANLPQAKGAEAPLEELAEQEIYLYCRSGARSALAAESLMRMGFTKVYSVEGGFEAWKKADLRIEMP</sequence>
<dbReference type="PANTHER" id="PTHR44086">
    <property type="entry name" value="THIOSULFATE SULFURTRANSFERASE RDL2, MITOCHONDRIAL-RELATED"/>
    <property type="match status" value="1"/>
</dbReference>
<dbReference type="CDD" id="cd00158">
    <property type="entry name" value="RHOD"/>
    <property type="match status" value="1"/>
</dbReference>
<proteinExistence type="predicted"/>
<dbReference type="PANTHER" id="PTHR44086:SF10">
    <property type="entry name" value="THIOSULFATE SULFURTRANSFERASE_RHODANESE-LIKE DOMAIN-CONTAINING PROTEIN 3"/>
    <property type="match status" value="1"/>
</dbReference>
<comment type="caution">
    <text evidence="2">The sequence shown here is derived from an EMBL/GenBank/DDBJ whole genome shotgun (WGS) entry which is preliminary data.</text>
</comment>
<reference evidence="2" key="2">
    <citation type="submission" date="2020-09" db="EMBL/GenBank/DDBJ databases">
        <authorList>
            <person name="Sun Q."/>
            <person name="Zhou Y."/>
        </authorList>
    </citation>
    <scope>NUCLEOTIDE SEQUENCE</scope>
    <source>
        <strain evidence="2">CGMCC 1.7086</strain>
    </source>
</reference>
<evidence type="ECO:0000313" key="2">
    <source>
        <dbReference type="EMBL" id="GGO71968.1"/>
    </source>
</evidence>
<dbReference type="Gene3D" id="3.40.250.10">
    <property type="entry name" value="Rhodanese-like domain"/>
    <property type="match status" value="1"/>
</dbReference>
<evidence type="ECO:0000259" key="1">
    <source>
        <dbReference type="PROSITE" id="PS50206"/>
    </source>
</evidence>
<feature type="domain" description="Rhodanese" evidence="1">
    <location>
        <begin position="28"/>
        <end position="128"/>
    </location>
</feature>
<dbReference type="SUPFAM" id="SSF52821">
    <property type="entry name" value="Rhodanese/Cell cycle control phosphatase"/>
    <property type="match status" value="1"/>
</dbReference>
<evidence type="ECO:0000313" key="3">
    <source>
        <dbReference type="Proteomes" id="UP000606935"/>
    </source>
</evidence>
<organism evidence="2 3">
    <name type="scientific">Bowmanella pacifica</name>
    <dbReference type="NCBI Taxonomy" id="502051"/>
    <lineage>
        <taxon>Bacteria</taxon>
        <taxon>Pseudomonadati</taxon>
        <taxon>Pseudomonadota</taxon>
        <taxon>Gammaproteobacteria</taxon>
        <taxon>Alteromonadales</taxon>
        <taxon>Alteromonadaceae</taxon>
        <taxon>Bowmanella</taxon>
    </lineage>
</organism>
<dbReference type="InterPro" id="IPR001763">
    <property type="entry name" value="Rhodanese-like_dom"/>
</dbReference>
<dbReference type="SMART" id="SM00450">
    <property type="entry name" value="RHOD"/>
    <property type="match status" value="1"/>
</dbReference>
<dbReference type="AlphaFoldDB" id="A0A917Z0U1"/>
<dbReference type="InterPro" id="IPR036873">
    <property type="entry name" value="Rhodanese-like_dom_sf"/>
</dbReference>
<name>A0A917Z0U1_9ALTE</name>
<dbReference type="PROSITE" id="PS50206">
    <property type="entry name" value="RHODANESE_3"/>
    <property type="match status" value="1"/>
</dbReference>